<evidence type="ECO:0000256" key="1">
    <source>
        <dbReference type="SAM" id="MobiDB-lite"/>
    </source>
</evidence>
<evidence type="ECO:0000313" key="3">
    <source>
        <dbReference type="Proteomes" id="UP000198606"/>
    </source>
</evidence>
<evidence type="ECO:0000313" key="2">
    <source>
        <dbReference type="EMBL" id="SDI95093.1"/>
    </source>
</evidence>
<dbReference type="STRING" id="29435.SAMN05216588_13040"/>
<dbReference type="Pfam" id="PF20118">
    <property type="entry name" value="DUF6508"/>
    <property type="match status" value="1"/>
</dbReference>
<proteinExistence type="predicted"/>
<accession>A0A1G8PRK4</accession>
<dbReference type="RefSeq" id="WP_139207509.1">
    <property type="nucleotide sequence ID" value="NZ_FNDG01000030.1"/>
</dbReference>
<dbReference type="AlphaFoldDB" id="A0A1G8PRK4"/>
<dbReference type="Proteomes" id="UP000198606">
    <property type="component" value="Unassembled WGS sequence"/>
</dbReference>
<reference evidence="2 3" key="1">
    <citation type="submission" date="2016-10" db="EMBL/GenBank/DDBJ databases">
        <authorList>
            <person name="de Groot N.N."/>
        </authorList>
    </citation>
    <scope>NUCLEOTIDE SEQUENCE [LARGE SCALE GENOMIC DNA]</scope>
    <source>
        <strain evidence="2 3">LMG 18387</strain>
    </source>
</reference>
<dbReference type="EMBL" id="FNDG01000030">
    <property type="protein sequence ID" value="SDI95093.1"/>
    <property type="molecule type" value="Genomic_DNA"/>
</dbReference>
<feature type="region of interest" description="Disordered" evidence="1">
    <location>
        <begin position="1"/>
        <end position="43"/>
    </location>
</feature>
<gene>
    <name evidence="2" type="ORF">SAMN05216588_13040</name>
</gene>
<organism evidence="2 3">
    <name type="scientific">Phytopseudomonas flavescens</name>
    <dbReference type="NCBI Taxonomy" id="29435"/>
    <lineage>
        <taxon>Bacteria</taxon>
        <taxon>Pseudomonadati</taxon>
        <taxon>Pseudomonadota</taxon>
        <taxon>Gammaproteobacteria</taxon>
        <taxon>Pseudomonadales</taxon>
        <taxon>Pseudomonadaceae</taxon>
        <taxon>Phytopseudomonas</taxon>
    </lineage>
</organism>
<sequence length="282" mass="31679">MPGPIERVKTWLRGKPRSPRPQQARMPAEPPPADRLMHHPPALPPLLNAPAQLQERYRDFVRQPQHDVDQGRQLARDLHGEAVNLGSTKAHEQSPDIYWLTQGAATVALLACGPGSAEFKAYQRDVHGYKEGPLTWIQVGWFDRYVASVDTSSYLHVQPADMDELLAFLPQLYPDGAPIQAVVAYHDGRWPVYAEPVTAFFSAAGKDCWSDFDYDMARSANRLADPEQVAAASLDELKSMLTWCVRGERFCDGHHGSVIDNGHILRLLQRLQTLRQRYPTPA</sequence>
<dbReference type="InterPro" id="IPR045425">
    <property type="entry name" value="DUF6508"/>
</dbReference>
<protein>
    <submittedName>
        <fullName evidence="2">Uncharacterized protein</fullName>
    </submittedName>
</protein>
<name>A0A1G8PRK4_9GAMM</name>